<feature type="compositionally biased region" description="Basic residues" evidence="1">
    <location>
        <begin position="116"/>
        <end position="125"/>
    </location>
</feature>
<protein>
    <submittedName>
        <fullName evidence="2">Uncharacterized protein</fullName>
    </submittedName>
</protein>
<feature type="region of interest" description="Disordered" evidence="1">
    <location>
        <begin position="1"/>
        <end position="72"/>
    </location>
</feature>
<evidence type="ECO:0000256" key="1">
    <source>
        <dbReference type="SAM" id="MobiDB-lite"/>
    </source>
</evidence>
<reference evidence="2 3" key="1">
    <citation type="journal article" date="2011" name="Science">
        <title>The ecoresponsive genome of Daphnia pulex.</title>
        <authorList>
            <person name="Colbourne J.K."/>
            <person name="Pfrender M.E."/>
            <person name="Gilbert D."/>
            <person name="Thomas W.K."/>
            <person name="Tucker A."/>
            <person name="Oakley T.H."/>
            <person name="Tokishita S."/>
            <person name="Aerts A."/>
            <person name="Arnold G.J."/>
            <person name="Basu M.K."/>
            <person name="Bauer D.J."/>
            <person name="Caceres C.E."/>
            <person name="Carmel L."/>
            <person name="Casola C."/>
            <person name="Choi J.H."/>
            <person name="Detter J.C."/>
            <person name="Dong Q."/>
            <person name="Dusheyko S."/>
            <person name="Eads B.D."/>
            <person name="Frohlich T."/>
            <person name="Geiler-Samerotte K.A."/>
            <person name="Gerlach D."/>
            <person name="Hatcher P."/>
            <person name="Jogdeo S."/>
            <person name="Krijgsveld J."/>
            <person name="Kriventseva E.V."/>
            <person name="Kultz D."/>
            <person name="Laforsch C."/>
            <person name="Lindquist E."/>
            <person name="Lopez J."/>
            <person name="Manak J.R."/>
            <person name="Muller J."/>
            <person name="Pangilinan J."/>
            <person name="Patwardhan R.P."/>
            <person name="Pitluck S."/>
            <person name="Pritham E.J."/>
            <person name="Rechtsteiner A."/>
            <person name="Rho M."/>
            <person name="Rogozin I.B."/>
            <person name="Sakarya O."/>
            <person name="Salamov A."/>
            <person name="Schaack S."/>
            <person name="Shapiro H."/>
            <person name="Shiga Y."/>
            <person name="Skalitzky C."/>
            <person name="Smith Z."/>
            <person name="Souvorov A."/>
            <person name="Sung W."/>
            <person name="Tang Z."/>
            <person name="Tsuchiya D."/>
            <person name="Tu H."/>
            <person name="Vos H."/>
            <person name="Wang M."/>
            <person name="Wolf Y.I."/>
            <person name="Yamagata H."/>
            <person name="Yamada T."/>
            <person name="Ye Y."/>
            <person name="Shaw J.R."/>
            <person name="Andrews J."/>
            <person name="Crease T.J."/>
            <person name="Tang H."/>
            <person name="Lucas S.M."/>
            <person name="Robertson H.M."/>
            <person name="Bork P."/>
            <person name="Koonin E.V."/>
            <person name="Zdobnov E.M."/>
            <person name="Grigoriev I.V."/>
            <person name="Lynch M."/>
            <person name="Boore J.L."/>
        </authorList>
    </citation>
    <scope>NUCLEOTIDE SEQUENCE [LARGE SCALE GENOMIC DNA]</scope>
</reference>
<dbReference type="EMBL" id="GL736604">
    <property type="protein sequence ID" value="EFX60340.1"/>
    <property type="molecule type" value="Genomic_DNA"/>
</dbReference>
<dbReference type="KEGG" id="dpx:DAPPUDRAFT_124517"/>
<feature type="region of interest" description="Disordered" evidence="1">
    <location>
        <begin position="103"/>
        <end position="147"/>
    </location>
</feature>
<organism evidence="2 3">
    <name type="scientific">Daphnia pulex</name>
    <name type="common">Water flea</name>
    <dbReference type="NCBI Taxonomy" id="6669"/>
    <lineage>
        <taxon>Eukaryota</taxon>
        <taxon>Metazoa</taxon>
        <taxon>Ecdysozoa</taxon>
        <taxon>Arthropoda</taxon>
        <taxon>Crustacea</taxon>
        <taxon>Branchiopoda</taxon>
        <taxon>Diplostraca</taxon>
        <taxon>Cladocera</taxon>
        <taxon>Anomopoda</taxon>
        <taxon>Daphniidae</taxon>
        <taxon>Daphnia</taxon>
    </lineage>
</organism>
<gene>
    <name evidence="2" type="ORF">DAPPUDRAFT_124517</name>
</gene>
<feature type="compositionally biased region" description="Polar residues" evidence="1">
    <location>
        <begin position="38"/>
        <end position="48"/>
    </location>
</feature>
<feature type="compositionally biased region" description="Basic and acidic residues" evidence="1">
    <location>
        <begin position="18"/>
        <end position="27"/>
    </location>
</feature>
<feature type="non-terminal residue" evidence="2">
    <location>
        <position position="1"/>
    </location>
</feature>
<feature type="compositionally biased region" description="Basic and acidic residues" evidence="1">
    <location>
        <begin position="126"/>
        <end position="144"/>
    </location>
</feature>
<dbReference type="HOGENOM" id="CLU_1044145_0_0_1"/>
<dbReference type="InParanoid" id="E9I6P0"/>
<name>E9I6P0_DAPPU</name>
<accession>E9I6P0</accession>
<dbReference type="Proteomes" id="UP000000305">
    <property type="component" value="Unassembled WGS sequence"/>
</dbReference>
<evidence type="ECO:0000313" key="2">
    <source>
        <dbReference type="EMBL" id="EFX60340.1"/>
    </source>
</evidence>
<proteinExistence type="predicted"/>
<sequence length="267" mass="30106">EPGSRSAIAPGHRARCQSGERRDESRRTKASRAGRISGKQTNRSQTTCRAAAEQQSDRAAVTESRHGDSIGPRRAAEQFRCRNGRNASERVIHLGLWRRHGNHDQYASSPASVCGTHRRTGRSRRKEMAVECHDQAGKPSDRNGHSNNLSWPLDQYPHRPGTEISELRGFADSKMPGSKTQYFENNHARGIYDDLGFAYPDDVMIGRSRADNDQLRAGYNGTTFRHLTSSFERDDFPVRSRGQGLQHSVIQTVVQRFHRTVDKQERG</sequence>
<evidence type="ECO:0000313" key="3">
    <source>
        <dbReference type="Proteomes" id="UP000000305"/>
    </source>
</evidence>
<dbReference type="AlphaFoldDB" id="E9I6P0"/>
<keyword evidence="3" id="KW-1185">Reference proteome</keyword>